<dbReference type="EMBL" id="SLZW01000001">
    <property type="protein sequence ID" value="TCS64782.1"/>
    <property type="molecule type" value="Genomic_DNA"/>
</dbReference>
<proteinExistence type="predicted"/>
<reference evidence="2 3" key="1">
    <citation type="submission" date="2019-03" db="EMBL/GenBank/DDBJ databases">
        <title>Genomic Encyclopedia of Type Strains, Phase IV (KMG-IV): sequencing the most valuable type-strain genomes for metagenomic binning, comparative biology and taxonomic classification.</title>
        <authorList>
            <person name="Goeker M."/>
        </authorList>
    </citation>
    <scope>NUCLEOTIDE SEQUENCE [LARGE SCALE GENOMIC DNA]</scope>
    <source>
        <strain evidence="2 3">DSM 101688</strain>
    </source>
</reference>
<dbReference type="PANTHER" id="PTHR37691:SF1">
    <property type="entry name" value="BLR3518 PROTEIN"/>
    <property type="match status" value="1"/>
</dbReference>
<dbReference type="AlphaFoldDB" id="A0A4R3JFX9"/>
<keyword evidence="1" id="KW-0732">Signal</keyword>
<evidence type="ECO:0000256" key="1">
    <source>
        <dbReference type="SAM" id="SignalP"/>
    </source>
</evidence>
<dbReference type="PANTHER" id="PTHR37691">
    <property type="entry name" value="BLR3518 PROTEIN"/>
    <property type="match status" value="1"/>
</dbReference>
<organism evidence="2 3">
    <name type="scientific">Varunaivibrio sulfuroxidans</name>
    <dbReference type="NCBI Taxonomy" id="1773489"/>
    <lineage>
        <taxon>Bacteria</taxon>
        <taxon>Pseudomonadati</taxon>
        <taxon>Pseudomonadota</taxon>
        <taxon>Alphaproteobacteria</taxon>
        <taxon>Rhodospirillales</taxon>
        <taxon>Magnetovibrionaceae</taxon>
        <taxon>Varunaivibrio</taxon>
    </lineage>
</organism>
<evidence type="ECO:0000313" key="2">
    <source>
        <dbReference type="EMBL" id="TCS64782.1"/>
    </source>
</evidence>
<accession>A0A4R3JFX9</accession>
<gene>
    <name evidence="2" type="ORF">EDD55_101111</name>
</gene>
<sequence length="152" mass="16617">MLKTKMMALGALLALFLGALTPTQARAADPAQHRIVIQIDNNNKALMNLVLNNAANVDAYYKAKGEDVQIEIVAYGPGLNMLRADKSPVKARIASFGENFDNIRFSACDNTLENMAKKEGKVPPLVPQAKHVPSGVVRISELQEQGWSYVRP</sequence>
<dbReference type="InterPro" id="IPR027396">
    <property type="entry name" value="DsrEFH-like"/>
</dbReference>
<comment type="caution">
    <text evidence="2">The sequence shown here is derived from an EMBL/GenBank/DDBJ whole genome shotgun (WGS) entry which is preliminary data.</text>
</comment>
<keyword evidence="3" id="KW-1185">Reference proteome</keyword>
<evidence type="ECO:0000313" key="3">
    <source>
        <dbReference type="Proteomes" id="UP000295304"/>
    </source>
</evidence>
<dbReference type="SUPFAM" id="SSF75169">
    <property type="entry name" value="DsrEFH-like"/>
    <property type="match status" value="1"/>
</dbReference>
<dbReference type="Proteomes" id="UP000295304">
    <property type="component" value="Unassembled WGS sequence"/>
</dbReference>
<dbReference type="Gene3D" id="3.40.1260.10">
    <property type="entry name" value="DsrEFH-like"/>
    <property type="match status" value="1"/>
</dbReference>
<feature type="chain" id="PRO_5020278073" evidence="1">
    <location>
        <begin position="28"/>
        <end position="152"/>
    </location>
</feature>
<feature type="signal peptide" evidence="1">
    <location>
        <begin position="1"/>
        <end position="27"/>
    </location>
</feature>
<dbReference type="RefSeq" id="WP_207893071.1">
    <property type="nucleotide sequence ID" value="NZ_CP119676.1"/>
</dbReference>
<name>A0A4R3JFX9_9PROT</name>
<protein>
    <submittedName>
        <fullName evidence="2">Uncharacterized protein</fullName>
    </submittedName>
</protein>